<proteinExistence type="predicted"/>
<dbReference type="Proteomes" id="UP001234216">
    <property type="component" value="Unassembled WGS sequence"/>
</dbReference>
<reference evidence="1" key="1">
    <citation type="submission" date="2023-07" db="EMBL/GenBank/DDBJ databases">
        <title>Comparative genomics of wheat-associated soil bacteria to identify genetic determinants of phenazine resistance.</title>
        <authorList>
            <person name="Mouncey N."/>
        </authorList>
    </citation>
    <scope>NUCLEOTIDE SEQUENCE</scope>
    <source>
        <strain evidence="1">V4I22</strain>
    </source>
</reference>
<dbReference type="EMBL" id="JAUSZV010000001">
    <property type="protein sequence ID" value="MDQ0904196.1"/>
    <property type="molecule type" value="Genomic_DNA"/>
</dbReference>
<protein>
    <submittedName>
        <fullName evidence="1">Uncharacterized protein</fullName>
    </submittedName>
</protein>
<gene>
    <name evidence="1" type="ORF">QFZ22_000181</name>
</gene>
<accession>A0AAW8F4P1</accession>
<comment type="caution">
    <text evidence="1">The sequence shown here is derived from an EMBL/GenBank/DDBJ whole genome shotgun (WGS) entry which is preliminary data.</text>
</comment>
<dbReference type="AlphaFoldDB" id="A0AAW8F4P1"/>
<organism evidence="1 2">
    <name type="scientific">Streptomyces canus</name>
    <dbReference type="NCBI Taxonomy" id="58343"/>
    <lineage>
        <taxon>Bacteria</taxon>
        <taxon>Bacillati</taxon>
        <taxon>Actinomycetota</taxon>
        <taxon>Actinomycetes</taxon>
        <taxon>Kitasatosporales</taxon>
        <taxon>Streptomycetaceae</taxon>
        <taxon>Streptomyces</taxon>
        <taxon>Streptomyces aurantiacus group</taxon>
    </lineage>
</organism>
<evidence type="ECO:0000313" key="1">
    <source>
        <dbReference type="EMBL" id="MDQ0904196.1"/>
    </source>
</evidence>
<evidence type="ECO:0000313" key="2">
    <source>
        <dbReference type="Proteomes" id="UP001234216"/>
    </source>
</evidence>
<name>A0AAW8F4P1_9ACTN</name>
<sequence>MVGGGFGEFGHQRTALGFRQERELEGLSDRGEPSIGGHRIRPFLLCGSELEEFWNALGVLVVLEAGEKVIDELHAAGCSDATCQE</sequence>